<dbReference type="PANTHER" id="PTHR44846">
    <property type="entry name" value="MANNOSYL-D-GLYCERATE TRANSPORT/METABOLISM SYSTEM REPRESSOR MNGR-RELATED"/>
    <property type="match status" value="1"/>
</dbReference>
<dbReference type="FunFam" id="1.10.10.10:FF:000079">
    <property type="entry name" value="GntR family transcriptional regulator"/>
    <property type="match status" value="1"/>
</dbReference>
<dbReference type="InterPro" id="IPR028978">
    <property type="entry name" value="Chorismate_lyase_/UTRA_dom_sf"/>
</dbReference>
<dbReference type="InterPro" id="IPR036390">
    <property type="entry name" value="WH_DNA-bd_sf"/>
</dbReference>
<keyword evidence="3" id="KW-0804">Transcription</keyword>
<evidence type="ECO:0000256" key="1">
    <source>
        <dbReference type="ARBA" id="ARBA00023015"/>
    </source>
</evidence>
<dbReference type="InterPro" id="IPR011663">
    <property type="entry name" value="UTRA"/>
</dbReference>
<evidence type="ECO:0000256" key="2">
    <source>
        <dbReference type="ARBA" id="ARBA00023125"/>
    </source>
</evidence>
<dbReference type="SMART" id="SM00345">
    <property type="entry name" value="HTH_GNTR"/>
    <property type="match status" value="1"/>
</dbReference>
<dbReference type="KEGG" id="spha:D3Y57_16065"/>
<dbReference type="AlphaFoldDB" id="A0A494TCI8"/>
<organism evidence="6 7">
    <name type="scientific">Sphingomonas paeninsulae</name>
    <dbReference type="NCBI Taxonomy" id="2319844"/>
    <lineage>
        <taxon>Bacteria</taxon>
        <taxon>Pseudomonadati</taxon>
        <taxon>Pseudomonadota</taxon>
        <taxon>Alphaproteobacteria</taxon>
        <taxon>Sphingomonadales</taxon>
        <taxon>Sphingomonadaceae</taxon>
        <taxon>Sphingomonas</taxon>
    </lineage>
</organism>
<dbReference type="GO" id="GO:0006547">
    <property type="term" value="P:L-histidine metabolic process"/>
    <property type="evidence" value="ECO:0007669"/>
    <property type="project" value="UniProtKB-UniRule"/>
</dbReference>
<evidence type="ECO:0000256" key="3">
    <source>
        <dbReference type="ARBA" id="ARBA00023163"/>
    </source>
</evidence>
<feature type="domain" description="HTH gntR-type" evidence="5">
    <location>
        <begin position="2"/>
        <end position="70"/>
    </location>
</feature>
<dbReference type="Pfam" id="PF00392">
    <property type="entry name" value="GntR"/>
    <property type="match status" value="1"/>
</dbReference>
<evidence type="ECO:0000259" key="5">
    <source>
        <dbReference type="PROSITE" id="PS50949"/>
    </source>
</evidence>
<dbReference type="InterPro" id="IPR036388">
    <property type="entry name" value="WH-like_DNA-bd_sf"/>
</dbReference>
<dbReference type="PRINTS" id="PR00035">
    <property type="entry name" value="HTHGNTR"/>
</dbReference>
<keyword evidence="2" id="KW-0238">DNA-binding</keyword>
<dbReference type="SUPFAM" id="SSF64288">
    <property type="entry name" value="Chorismate lyase-like"/>
    <property type="match status" value="1"/>
</dbReference>
<dbReference type="InterPro" id="IPR010248">
    <property type="entry name" value="His_ut_repres"/>
</dbReference>
<accession>A0A494TCI8</accession>
<dbReference type="SUPFAM" id="SSF46785">
    <property type="entry name" value="Winged helix' DNA-binding domain"/>
    <property type="match status" value="1"/>
</dbReference>
<dbReference type="GO" id="GO:0045892">
    <property type="term" value="P:negative regulation of DNA-templated transcription"/>
    <property type="evidence" value="ECO:0007669"/>
    <property type="project" value="UniProtKB-UniRule"/>
</dbReference>
<dbReference type="EMBL" id="CP032829">
    <property type="protein sequence ID" value="AYJ87167.1"/>
    <property type="molecule type" value="Genomic_DNA"/>
</dbReference>
<dbReference type="Pfam" id="PF07702">
    <property type="entry name" value="UTRA"/>
    <property type="match status" value="1"/>
</dbReference>
<dbReference type="Proteomes" id="UP000276254">
    <property type="component" value="Chromosome"/>
</dbReference>
<keyword evidence="1" id="KW-0805">Transcription regulation</keyword>
<dbReference type="CDD" id="cd07377">
    <property type="entry name" value="WHTH_GntR"/>
    <property type="match status" value="1"/>
</dbReference>
<evidence type="ECO:0000313" key="6">
    <source>
        <dbReference type="EMBL" id="AYJ87167.1"/>
    </source>
</evidence>
<dbReference type="PROSITE" id="PS50949">
    <property type="entry name" value="HTH_GNTR"/>
    <property type="match status" value="1"/>
</dbReference>
<evidence type="ECO:0000256" key="4">
    <source>
        <dbReference type="NCBIfam" id="TIGR02018"/>
    </source>
</evidence>
<dbReference type="GO" id="GO:0003700">
    <property type="term" value="F:DNA-binding transcription factor activity"/>
    <property type="evidence" value="ECO:0007669"/>
    <property type="project" value="UniProtKB-UniRule"/>
</dbReference>
<dbReference type="GO" id="GO:0003677">
    <property type="term" value="F:DNA binding"/>
    <property type="evidence" value="ECO:0007669"/>
    <property type="project" value="UniProtKB-UniRule"/>
</dbReference>
<name>A0A494TCI8_SPHPE</name>
<dbReference type="InterPro" id="IPR050679">
    <property type="entry name" value="Bact_HTH_transcr_reg"/>
</dbReference>
<protein>
    <recommendedName>
        <fullName evidence="4">Histidine utilization repressor</fullName>
    </recommendedName>
</protein>
<dbReference type="OrthoDB" id="9808698at2"/>
<dbReference type="NCBIfam" id="TIGR02018">
    <property type="entry name" value="his_ut_repres"/>
    <property type="match status" value="1"/>
</dbReference>
<gene>
    <name evidence="6" type="primary">hutC</name>
    <name evidence="6" type="ORF">D3Y57_16065</name>
</gene>
<dbReference type="Gene3D" id="1.10.10.10">
    <property type="entry name" value="Winged helix-like DNA-binding domain superfamily/Winged helix DNA-binding domain"/>
    <property type="match status" value="1"/>
</dbReference>
<keyword evidence="7" id="KW-1185">Reference proteome</keyword>
<proteinExistence type="predicted"/>
<dbReference type="Gene3D" id="3.40.1410.10">
    <property type="entry name" value="Chorismate lyase-like"/>
    <property type="match status" value="1"/>
</dbReference>
<dbReference type="SMART" id="SM00866">
    <property type="entry name" value="UTRA"/>
    <property type="match status" value="1"/>
</dbReference>
<dbReference type="InterPro" id="IPR000524">
    <property type="entry name" value="Tscrpt_reg_HTH_GntR"/>
</dbReference>
<dbReference type="PANTHER" id="PTHR44846:SF16">
    <property type="entry name" value="TRANSCRIPTIONAL REGULATOR PHNF-RELATED"/>
    <property type="match status" value="1"/>
</dbReference>
<dbReference type="RefSeq" id="WP_121154190.1">
    <property type="nucleotide sequence ID" value="NZ_CP032829.1"/>
</dbReference>
<evidence type="ECO:0000313" key="7">
    <source>
        <dbReference type="Proteomes" id="UP000276254"/>
    </source>
</evidence>
<sequence length="241" mass="26617">MIPLHERIRSNIEAKILKGELVPGDRLPIEAELMQEYGCSRMTVNKALSALTLIGLIERRKRAGTFVARPRLHAMVLDVPDLAQEVARRGQSYGYRLLARTIRAPVKDRADEMTLAGRGKLIEVESLHLANGTPLALERRLVSVTAVPTIIDADLEVEASGTWLLRHVPWTEAETRISAMGADGKISELLKIGNGDACLVIERRTWRGDEQITSVRQTFVAEAYDLVARFGSGSPANRTVS</sequence>
<reference evidence="6 7" key="1">
    <citation type="submission" date="2018-09" db="EMBL/GenBank/DDBJ databases">
        <title>Sphingomonas peninsula sp. nov., isolated from fildes peninsula, Antarctic soil.</title>
        <authorList>
            <person name="Yingchao G."/>
        </authorList>
    </citation>
    <scope>NUCLEOTIDE SEQUENCE [LARGE SCALE GENOMIC DNA]</scope>
    <source>
        <strain evidence="6 7">YZ-8</strain>
    </source>
</reference>